<dbReference type="PANTHER" id="PTHR45662">
    <property type="entry name" value="PHOSPHATIDYLINOSITIDE PHOSPHATASE SAC1"/>
    <property type="match status" value="1"/>
</dbReference>
<sequence length="492" mass="56254">ANNGQIPVSSSRLEIYGVLGSIRLLAGPYLVVVTGRVKVGTINNQTIWKLTSTEVIPYPRTLTHLSDSQVRMDREYKAMIELILATPSFYFSYTYDLTYSLQRLHNISLDFFTHPLHRRADARFVWNRHLLKEFAANPELADYCLPIMMGFISITSCVLNGKSFSFAVVSRRSCLRAGTRLFTRGVDSAGNVANYVETEQIVETSHDRASFVQTRGSIPLYWQQWPNLKYKPTPRLIDGENHQEAFTRHFDSQILEYGRQVIVNLVNQTGSEGVLEKHYREMVQKVGNPNIRYEFFDFHAECSKMRWGRLKILIDRLALDQEQQGVTMSNKDDNLVSMQDGVFRTNCIDCLDRTNVVQSMLARSSLNYVLQKLSILKSGQKVEDVAWLESLFKTVWADNADAISVQYSGTGALKTDFTRTGKRSWAGVLQDGVNSATRYYRNNFTHGFRQDAIDLLLGNYVVEEGEGVIERSPLEVERGWRYITVSTRRTIK</sequence>
<evidence type="ECO:0000256" key="1">
    <source>
        <dbReference type="ARBA" id="ARBA00013038"/>
    </source>
</evidence>
<dbReference type="Pfam" id="PF02383">
    <property type="entry name" value="Syja_N"/>
    <property type="match status" value="1"/>
</dbReference>
<evidence type="ECO:0000256" key="3">
    <source>
        <dbReference type="ARBA" id="ARBA00036807"/>
    </source>
</evidence>
<evidence type="ECO:0000313" key="8">
    <source>
        <dbReference type="EMBL" id="KAL1115043.1"/>
    </source>
</evidence>
<dbReference type="PROSITE" id="PS50275">
    <property type="entry name" value="SAC"/>
    <property type="match status" value="1"/>
</dbReference>
<dbReference type="EMBL" id="JBFDAA010000020">
    <property type="protein sequence ID" value="KAL1115043.1"/>
    <property type="molecule type" value="Genomic_DNA"/>
</dbReference>
<gene>
    <name evidence="8" type="ORF">AAG570_007074</name>
</gene>
<evidence type="ECO:0000259" key="7">
    <source>
        <dbReference type="PROSITE" id="PS50275"/>
    </source>
</evidence>
<organism evidence="8 9">
    <name type="scientific">Ranatra chinensis</name>
    <dbReference type="NCBI Taxonomy" id="642074"/>
    <lineage>
        <taxon>Eukaryota</taxon>
        <taxon>Metazoa</taxon>
        <taxon>Ecdysozoa</taxon>
        <taxon>Arthropoda</taxon>
        <taxon>Hexapoda</taxon>
        <taxon>Insecta</taxon>
        <taxon>Pterygota</taxon>
        <taxon>Neoptera</taxon>
        <taxon>Paraneoptera</taxon>
        <taxon>Hemiptera</taxon>
        <taxon>Heteroptera</taxon>
        <taxon>Panheteroptera</taxon>
        <taxon>Nepomorpha</taxon>
        <taxon>Nepidae</taxon>
        <taxon>Ranatrinae</taxon>
        <taxon>Ranatra</taxon>
    </lineage>
</organism>
<comment type="catalytic activity">
    <reaction evidence="3">
        <text>a 1,2-diacyl-sn-glycero-3-phospho-(1D-myo-inositol 4-phosphate) + H2O = a 1,2-diacyl-sn-glycero-3-phospho-(1D-myo-inositol) + phosphate</text>
        <dbReference type="Rhea" id="RHEA:55652"/>
        <dbReference type="ChEBI" id="CHEBI:15377"/>
        <dbReference type="ChEBI" id="CHEBI:43474"/>
        <dbReference type="ChEBI" id="CHEBI:57880"/>
        <dbReference type="ChEBI" id="CHEBI:58178"/>
    </reaction>
    <physiologicalReaction direction="left-to-right" evidence="3">
        <dbReference type="Rhea" id="RHEA:55653"/>
    </physiologicalReaction>
</comment>
<evidence type="ECO:0000256" key="5">
    <source>
        <dbReference type="ARBA" id="ARBA00041396"/>
    </source>
</evidence>
<dbReference type="AlphaFoldDB" id="A0ABD0XV33"/>
<name>A0ABD0XV33_9HEMI</name>
<dbReference type="GO" id="GO:0004438">
    <property type="term" value="F:phosphatidylinositol-3-phosphate phosphatase activity"/>
    <property type="evidence" value="ECO:0007669"/>
    <property type="project" value="UniProtKB-EC"/>
</dbReference>
<feature type="non-terminal residue" evidence="8">
    <location>
        <position position="1"/>
    </location>
</feature>
<feature type="domain" description="SAC" evidence="7">
    <location>
        <begin position="80"/>
        <end position="409"/>
    </location>
</feature>
<proteinExistence type="predicted"/>
<accession>A0ABD0XV33</accession>
<dbReference type="PANTHER" id="PTHR45662:SF2">
    <property type="entry name" value="PHOSPHATIDYLINOSITOL-3-PHOSPHATASE SAC1"/>
    <property type="match status" value="1"/>
</dbReference>
<evidence type="ECO:0000256" key="4">
    <source>
        <dbReference type="ARBA" id="ARBA00040795"/>
    </source>
</evidence>
<comment type="caution">
    <text evidence="8">The sequence shown here is derived from an EMBL/GenBank/DDBJ whole genome shotgun (WGS) entry which is preliminary data.</text>
</comment>
<dbReference type="EC" id="3.1.3.64" evidence="1"/>
<evidence type="ECO:0000313" key="9">
    <source>
        <dbReference type="Proteomes" id="UP001558652"/>
    </source>
</evidence>
<keyword evidence="9" id="KW-1185">Reference proteome</keyword>
<protein>
    <recommendedName>
        <fullName evidence="4">Phosphatidylinositol-3-phosphatase SAC1</fullName>
        <ecNumber evidence="1">3.1.3.64</ecNumber>
    </recommendedName>
    <alternativeName>
        <fullName evidence="6">Phosphatidylinositol-4-phosphate phosphatase</fullName>
    </alternativeName>
    <alternativeName>
        <fullName evidence="5">Suppressor of actin mutations 1-like protein</fullName>
    </alternativeName>
</protein>
<dbReference type="Proteomes" id="UP001558652">
    <property type="component" value="Unassembled WGS sequence"/>
</dbReference>
<dbReference type="InterPro" id="IPR002013">
    <property type="entry name" value="SAC_dom"/>
</dbReference>
<comment type="catalytic activity">
    <reaction evidence="2">
        <text>a 1,2-diacyl-sn-glycero-3-phospho-(1D-myo-inositol-3-phosphate) + H2O = a 1,2-diacyl-sn-glycero-3-phospho-(1D-myo-inositol) + phosphate</text>
        <dbReference type="Rhea" id="RHEA:12316"/>
        <dbReference type="ChEBI" id="CHEBI:15377"/>
        <dbReference type="ChEBI" id="CHEBI:43474"/>
        <dbReference type="ChEBI" id="CHEBI:57880"/>
        <dbReference type="ChEBI" id="CHEBI:58088"/>
        <dbReference type="EC" id="3.1.3.64"/>
    </reaction>
    <physiologicalReaction direction="left-to-right" evidence="2">
        <dbReference type="Rhea" id="RHEA:12317"/>
    </physiologicalReaction>
</comment>
<evidence type="ECO:0000256" key="2">
    <source>
        <dbReference type="ARBA" id="ARBA00036631"/>
    </source>
</evidence>
<reference evidence="8 9" key="1">
    <citation type="submission" date="2024-07" db="EMBL/GenBank/DDBJ databases">
        <title>Chromosome-level genome assembly of the water stick insect Ranatra chinensis (Heteroptera: Nepidae).</title>
        <authorList>
            <person name="Liu X."/>
        </authorList>
    </citation>
    <scope>NUCLEOTIDE SEQUENCE [LARGE SCALE GENOMIC DNA]</scope>
    <source>
        <strain evidence="8">Cailab_2021Rc</strain>
        <tissue evidence="8">Muscle</tissue>
    </source>
</reference>
<evidence type="ECO:0000256" key="6">
    <source>
        <dbReference type="ARBA" id="ARBA00041911"/>
    </source>
</evidence>